<reference evidence="7" key="1">
    <citation type="journal article" date="2023" name="Microbiome">
        <title>Phages are unrecognized players in the ecology of the oral pathogen Porphyromonas gingivalis.</title>
        <authorList>
            <person name="Matrishin C.B."/>
            <person name="Haase E.M."/>
            <person name="Dewhirst F.E."/>
            <person name="Mark Welch J.L."/>
            <person name="Miranda-Sanchez F."/>
            <person name="Chen T."/>
            <person name="MacFarland D.C."/>
            <person name="Kauffman K.M."/>
        </authorList>
    </citation>
    <scope>NUCLEOTIDE SEQUENCE</scope>
</reference>
<dbReference type="GO" id="GO:0004519">
    <property type="term" value="F:endonuclease activity"/>
    <property type="evidence" value="ECO:0007669"/>
    <property type="project" value="UniProtKB-KW"/>
</dbReference>
<dbReference type="InterPro" id="IPR038570">
    <property type="entry name" value="HicA_sf"/>
</dbReference>
<name>A0AAT9JDQ2_9CAUD</name>
<evidence type="ECO:0000256" key="2">
    <source>
        <dbReference type="ARBA" id="ARBA00022722"/>
    </source>
</evidence>
<protein>
    <submittedName>
        <fullName evidence="7">Bacterial toxin-antitoxin, HicA-like</fullName>
    </submittedName>
</protein>
<evidence type="ECO:0000256" key="1">
    <source>
        <dbReference type="ARBA" id="ARBA00022649"/>
    </source>
</evidence>
<evidence type="ECO:0000256" key="6">
    <source>
        <dbReference type="ARBA" id="ARBA00023016"/>
    </source>
</evidence>
<dbReference type="Gene3D" id="3.30.920.30">
    <property type="entry name" value="Hypothetical protein"/>
    <property type="match status" value="1"/>
</dbReference>
<keyword evidence="4" id="KW-0378">Hydrolase</keyword>
<keyword evidence="6" id="KW-0346">Stress response</keyword>
<dbReference type="SUPFAM" id="SSF54786">
    <property type="entry name" value="YcfA/nrd intein domain"/>
    <property type="match status" value="1"/>
</dbReference>
<evidence type="ECO:0000313" key="7">
    <source>
        <dbReference type="EMBL" id="DBA56056.1"/>
    </source>
</evidence>
<sequence length="63" mass="7125">MKYSELEKKLKASGCYFLRDSKNGHPIWHSPITGKSFRLSNHRSQEVKAGTLASIKRDSGAEF</sequence>
<keyword evidence="1" id="KW-1277">Toxin-antitoxin system</keyword>
<evidence type="ECO:0000256" key="4">
    <source>
        <dbReference type="ARBA" id="ARBA00022801"/>
    </source>
</evidence>
<dbReference type="Pfam" id="PF07927">
    <property type="entry name" value="HicA_toxin"/>
    <property type="match status" value="1"/>
</dbReference>
<dbReference type="GO" id="GO:0016787">
    <property type="term" value="F:hydrolase activity"/>
    <property type="evidence" value="ECO:0007669"/>
    <property type="project" value="UniProtKB-KW"/>
</dbReference>
<evidence type="ECO:0000256" key="5">
    <source>
        <dbReference type="ARBA" id="ARBA00022884"/>
    </source>
</evidence>
<evidence type="ECO:0000256" key="3">
    <source>
        <dbReference type="ARBA" id="ARBA00022759"/>
    </source>
</evidence>
<accession>A0AAT9JDQ2</accession>
<dbReference type="GO" id="GO:0003729">
    <property type="term" value="F:mRNA binding"/>
    <property type="evidence" value="ECO:0007669"/>
    <property type="project" value="InterPro"/>
</dbReference>
<keyword evidence="2" id="KW-0540">Nuclease</keyword>
<dbReference type="InterPro" id="IPR012933">
    <property type="entry name" value="HicA_mRNA_interferase"/>
</dbReference>
<dbReference type="EMBL" id="BK068108">
    <property type="protein sequence ID" value="DBA56056.1"/>
    <property type="molecule type" value="Genomic_DNA"/>
</dbReference>
<keyword evidence="5" id="KW-0694">RNA-binding</keyword>
<keyword evidence="3" id="KW-0255">Endonuclease</keyword>
<reference evidence="7" key="2">
    <citation type="submission" date="2024-05" db="EMBL/GenBank/DDBJ databases">
        <authorList>
            <person name="Matrishin C.B."/>
            <person name="Kauffman K.M."/>
        </authorList>
    </citation>
    <scope>NUCLEOTIDE SEQUENCE</scope>
</reference>
<proteinExistence type="predicted"/>
<organism evidence="7">
    <name type="scientific">Porphyromonas phage phage027a_F0568</name>
    <dbReference type="NCBI Taxonomy" id="3154117"/>
    <lineage>
        <taxon>Viruses</taxon>
        <taxon>Duplodnaviria</taxon>
        <taxon>Heunggongvirae</taxon>
        <taxon>Uroviricota</taxon>
        <taxon>Caudoviricetes</taxon>
        <taxon>Nixviridae</taxon>
        <taxon>Haasevirus</taxon>
        <taxon>Haasevirus pging00T</taxon>
    </lineage>
</organism>